<comment type="subcellular location">
    <subcellularLocation>
        <location evidence="1">Mitochondrion</location>
    </subcellularLocation>
</comment>
<gene>
    <name evidence="6" type="ORF">HOLleu_41755</name>
</gene>
<comment type="caution">
    <text evidence="6">The sequence shown here is derived from an EMBL/GenBank/DDBJ whole genome shotgun (WGS) entry which is preliminary data.</text>
</comment>
<dbReference type="SUPFAM" id="SSF81301">
    <property type="entry name" value="Nucleotidyltransferase"/>
    <property type="match status" value="1"/>
</dbReference>
<name>A0A9Q0YGU6_HOLLE</name>
<evidence type="ECO:0000256" key="3">
    <source>
        <dbReference type="ARBA" id="ARBA00023128"/>
    </source>
</evidence>
<proteinExistence type="inferred from homology"/>
<evidence type="ECO:0000256" key="4">
    <source>
        <dbReference type="ARBA" id="ARBA00053669"/>
    </source>
</evidence>
<protein>
    <recommendedName>
        <fullName evidence="5">Mitochondrial assembly of ribosomal large subunit protein 1</fullName>
    </recommendedName>
</protein>
<comment type="function">
    <text evidence="4">Required for normal mitochondrial ribosome function and mitochondrial translation. May play a role in ribosome biogenesis by preventing premature association of the 28S and 39S ribosomal subunits. Interacts with mitochondrial ribosomal protein uL14m (MRPL14), probably blocking formation of intersubunit bridge B8, preventing association of the 28S and 39S ribosomal subunits. Addition to isolated mitochondrial ribosomal subunits partially inhibits translation, probably by interfering with the association of the 28S and 39S ribosomal subunits and the formation of functional ribosomes. May also participate in the assembly and/or regulation of the stability of the large subunit of the mitochondrial ribosome. May function as a ribosomal silencing factor.</text>
</comment>
<evidence type="ECO:0000256" key="5">
    <source>
        <dbReference type="ARBA" id="ARBA00073331"/>
    </source>
</evidence>
<dbReference type="Pfam" id="PF02410">
    <property type="entry name" value="RsfS"/>
    <property type="match status" value="1"/>
</dbReference>
<evidence type="ECO:0000256" key="2">
    <source>
        <dbReference type="ARBA" id="ARBA00010574"/>
    </source>
</evidence>
<dbReference type="Proteomes" id="UP001152320">
    <property type="component" value="Chromosome 23"/>
</dbReference>
<dbReference type="PANTHER" id="PTHR21043">
    <property type="entry name" value="IOJAP SUPERFAMILY ORTHOLOG"/>
    <property type="match status" value="1"/>
</dbReference>
<dbReference type="GO" id="GO:0090071">
    <property type="term" value="P:negative regulation of ribosome biogenesis"/>
    <property type="evidence" value="ECO:0007669"/>
    <property type="project" value="TreeGrafter"/>
</dbReference>
<organism evidence="6 7">
    <name type="scientific">Holothuria leucospilota</name>
    <name type="common">Black long sea cucumber</name>
    <name type="synonym">Mertensiothuria leucospilota</name>
    <dbReference type="NCBI Taxonomy" id="206669"/>
    <lineage>
        <taxon>Eukaryota</taxon>
        <taxon>Metazoa</taxon>
        <taxon>Echinodermata</taxon>
        <taxon>Eleutherozoa</taxon>
        <taxon>Echinozoa</taxon>
        <taxon>Holothuroidea</taxon>
        <taxon>Aspidochirotacea</taxon>
        <taxon>Aspidochirotida</taxon>
        <taxon>Holothuriidae</taxon>
        <taxon>Holothuria</taxon>
    </lineage>
</organism>
<dbReference type="GO" id="GO:0005739">
    <property type="term" value="C:mitochondrion"/>
    <property type="evidence" value="ECO:0007669"/>
    <property type="project" value="UniProtKB-SubCell"/>
</dbReference>
<dbReference type="FunFam" id="3.30.460.10:FF:000018">
    <property type="entry name" value="Mitochondrial assembly of ribosomal large subunit 1"/>
    <property type="match status" value="1"/>
</dbReference>
<sequence length="329" mass="38647">MYKMYRLISSVCTKRIIQSHTSQQVLGCCGCSGTHNYPHKNIDVKSFHQYYLSKFSKDKVACRTLRNPPATPLIHLRNIYSSTLTLKNINPKDVKTFSEENLEEWTHPDNRHGDEKLKDPELKAFLREIAADFGEGVSNEDEVSHDEDVVVRFEGATVVKKEEEDKPFLQKSELLRKRKDKEVPPVFNIESITKLLQEENAQDICVIRIPPERQYVDYFIIVTGRSTRHLNAMTQSINKIYKQRKTKRHPFVIIEGKETDDWMCLDFGNMVIHFMSEEMRELYELEKLWLLGPEYDDHFQRLLRHQESLRQALSQPLEETGEEEMDGQR</sequence>
<dbReference type="HAMAP" id="MF_01477">
    <property type="entry name" value="Iojap_RsfS"/>
    <property type="match status" value="1"/>
</dbReference>
<comment type="similarity">
    <text evidence="2">Belongs to the Iojap/RsfS family.</text>
</comment>
<evidence type="ECO:0000313" key="6">
    <source>
        <dbReference type="EMBL" id="KAJ8019962.1"/>
    </source>
</evidence>
<dbReference type="NCBIfam" id="TIGR00090">
    <property type="entry name" value="rsfS_iojap_ybeB"/>
    <property type="match status" value="1"/>
</dbReference>
<accession>A0A9Q0YGU6</accession>
<dbReference type="InterPro" id="IPR043519">
    <property type="entry name" value="NT_sf"/>
</dbReference>
<dbReference type="OrthoDB" id="21330at2759"/>
<reference evidence="6" key="1">
    <citation type="submission" date="2021-10" db="EMBL/GenBank/DDBJ databases">
        <title>Tropical sea cucumber genome reveals ecological adaptation and Cuvierian tubules defense mechanism.</title>
        <authorList>
            <person name="Chen T."/>
        </authorList>
    </citation>
    <scope>NUCLEOTIDE SEQUENCE</scope>
    <source>
        <strain evidence="6">Nanhai2018</strain>
        <tissue evidence="6">Muscle</tissue>
    </source>
</reference>
<dbReference type="GO" id="GO:0017148">
    <property type="term" value="P:negative regulation of translation"/>
    <property type="evidence" value="ECO:0007669"/>
    <property type="project" value="TreeGrafter"/>
</dbReference>
<dbReference type="Gene3D" id="3.30.460.10">
    <property type="entry name" value="Beta Polymerase, domain 2"/>
    <property type="match status" value="1"/>
</dbReference>
<evidence type="ECO:0000313" key="7">
    <source>
        <dbReference type="Proteomes" id="UP001152320"/>
    </source>
</evidence>
<dbReference type="InterPro" id="IPR004394">
    <property type="entry name" value="Iojap/RsfS/C7orf30"/>
</dbReference>
<keyword evidence="3" id="KW-0496">Mitochondrion</keyword>
<evidence type="ECO:0000256" key="1">
    <source>
        <dbReference type="ARBA" id="ARBA00004173"/>
    </source>
</evidence>
<dbReference type="PANTHER" id="PTHR21043:SF0">
    <property type="entry name" value="MITOCHONDRIAL ASSEMBLY OF RIBOSOMAL LARGE SUBUNIT PROTEIN 1"/>
    <property type="match status" value="1"/>
</dbReference>
<dbReference type="AlphaFoldDB" id="A0A9Q0YGU6"/>
<dbReference type="GO" id="GO:0043023">
    <property type="term" value="F:ribosomal large subunit binding"/>
    <property type="evidence" value="ECO:0007669"/>
    <property type="project" value="TreeGrafter"/>
</dbReference>
<keyword evidence="7" id="KW-1185">Reference proteome</keyword>
<dbReference type="EMBL" id="JAIZAY010000023">
    <property type="protein sequence ID" value="KAJ8019962.1"/>
    <property type="molecule type" value="Genomic_DNA"/>
</dbReference>